<evidence type="ECO:0000313" key="1">
    <source>
        <dbReference type="EMBL" id="AZR60284.1"/>
    </source>
</evidence>
<accession>A0A3S9SLH4</accession>
<name>A0A3S9SLH4_EIKCO</name>
<reference evidence="1 2" key="1">
    <citation type="submission" date="2018-12" db="EMBL/GenBank/DDBJ databases">
        <title>Genome sequencing of Eikenella corrodens KCOM 3110 (= JS217).</title>
        <authorList>
            <person name="Koo J.-K."/>
            <person name="Park S.-N."/>
            <person name="Lim Y.K."/>
        </authorList>
    </citation>
    <scope>NUCLEOTIDE SEQUENCE [LARGE SCALE GENOMIC DNA]</scope>
    <source>
        <strain evidence="1 2">KCOM 3110</strain>
    </source>
</reference>
<dbReference type="EMBL" id="CP034670">
    <property type="protein sequence ID" value="AZR60284.1"/>
    <property type="molecule type" value="Genomic_DNA"/>
</dbReference>
<proteinExistence type="predicted"/>
<sequence>MAIACFRIFYPKGGIFRFGNPRKVLNLTAVSDLNLLPLGQKSAWKSSCQQPQSGYLKNHLQVA</sequence>
<dbReference type="AlphaFoldDB" id="A0A3S9SLH4"/>
<evidence type="ECO:0000313" key="2">
    <source>
        <dbReference type="Proteomes" id="UP000282435"/>
    </source>
</evidence>
<dbReference type="Proteomes" id="UP000282435">
    <property type="component" value="Chromosome"/>
</dbReference>
<gene>
    <name evidence="1" type="ORF">ELB75_09810</name>
</gene>
<protein>
    <submittedName>
        <fullName evidence="1">Uncharacterized protein</fullName>
    </submittedName>
</protein>
<organism evidence="1 2">
    <name type="scientific">Eikenella corrodens</name>
    <dbReference type="NCBI Taxonomy" id="539"/>
    <lineage>
        <taxon>Bacteria</taxon>
        <taxon>Pseudomonadati</taxon>
        <taxon>Pseudomonadota</taxon>
        <taxon>Betaproteobacteria</taxon>
        <taxon>Neisseriales</taxon>
        <taxon>Neisseriaceae</taxon>
        <taxon>Eikenella</taxon>
    </lineage>
</organism>